<dbReference type="SUPFAM" id="SSF57938">
    <property type="entry name" value="DnaJ/Hsp40 cysteine-rich domain"/>
    <property type="match status" value="1"/>
</dbReference>
<dbReference type="Proteomes" id="UP000326557">
    <property type="component" value="Unassembled WGS sequence"/>
</dbReference>
<evidence type="ECO:0000313" key="1">
    <source>
        <dbReference type="EMBL" id="VVN79924.1"/>
    </source>
</evidence>
<dbReference type="AlphaFoldDB" id="A0A5E7AT89"/>
<accession>A0A5E7AT89</accession>
<dbReference type="InterPro" id="IPR036410">
    <property type="entry name" value="HSP_DnaJ_Cys-rich_dom_sf"/>
</dbReference>
<gene>
    <name evidence="1" type="ORF">PS704_01020</name>
</gene>
<proteinExistence type="predicted"/>
<reference evidence="1 2" key="1">
    <citation type="submission" date="2019-09" db="EMBL/GenBank/DDBJ databases">
        <authorList>
            <person name="Chandra G."/>
            <person name="Truman W A."/>
        </authorList>
    </citation>
    <scope>NUCLEOTIDE SEQUENCE [LARGE SCALE GENOMIC DNA]</scope>
    <source>
        <strain evidence="1">PS704</strain>
    </source>
</reference>
<sequence length="72" mass="7784">MSDIICPICSGLGVCFDIPCGECEATGQPRDIDDPLGYCDFCLGAGINAIEECHICFGTGMVDKELAKKWFF</sequence>
<name>A0A5E7AT89_PSEFL</name>
<protein>
    <submittedName>
        <fullName evidence="1">Uncharacterized protein</fullName>
    </submittedName>
</protein>
<dbReference type="EMBL" id="CABVHP010000002">
    <property type="protein sequence ID" value="VVN79924.1"/>
    <property type="molecule type" value="Genomic_DNA"/>
</dbReference>
<organism evidence="1 2">
    <name type="scientific">Pseudomonas fluorescens</name>
    <dbReference type="NCBI Taxonomy" id="294"/>
    <lineage>
        <taxon>Bacteria</taxon>
        <taxon>Pseudomonadati</taxon>
        <taxon>Pseudomonadota</taxon>
        <taxon>Gammaproteobacteria</taxon>
        <taxon>Pseudomonadales</taxon>
        <taxon>Pseudomonadaceae</taxon>
        <taxon>Pseudomonas</taxon>
    </lineage>
</organism>
<evidence type="ECO:0000313" key="2">
    <source>
        <dbReference type="Proteomes" id="UP000326557"/>
    </source>
</evidence>